<dbReference type="CDD" id="cd07993">
    <property type="entry name" value="LPLAT_DHAPAT-like"/>
    <property type="match status" value="1"/>
</dbReference>
<dbReference type="InterPro" id="IPR022284">
    <property type="entry name" value="GPAT/DHAPAT"/>
</dbReference>
<protein>
    <recommendedName>
        <fullName evidence="6">Phospholipid/glycerol acyltransferase domain-containing protein</fullName>
    </recommendedName>
</protein>
<comment type="subcellular location">
    <subcellularLocation>
        <location evidence="1">Endomembrane system</location>
        <topology evidence="1">Peripheral membrane protein</topology>
    </subcellularLocation>
</comment>
<sequence length="966" mass="111241">MASEPTQQDESPLDADALIPWETSELGSEESEVEAQDVKDRRTELARQLVDKPHRSAMLNEFGWVLRLLARFVFAHVLFEKRSIDTIRSITEPANGTQNGHIVYLIRTRSLLDYLYFNWAFSQHDLPLASYANGVSTHWLRGFFGWLGALFRREPPEKPEEQVQALVTNGHPVVLFLEEPKASVEKNLEFSQKFIYRLIRGQKTTSVPVMLVPMLLVWEKRPDSKHPTILDDIFGTAQSPGFFRKAVHWFQTIWQSFLKFGQPVVQLAPPVNLQHFIQEYPSADTADASEMLRQHLLETFEKEQRVILGPVGEPQDTIWKDILTRPALSHAIRDVAEQEAIPEGKIIERAREQFDEIASDHSLLMIKIFSSVLSFVWYRIYDGFEVDEEGLERVREAAKTSNIVLVPSHKSHIDYLVLSYIFYKYGMTAPLIAAGVNLSFWPMGYLFRKAGAFFLRRTFKGDPLYAVVFKEYVIRMLEEGYPIEFFIEGTRSRTGKLIKPRYGMLEMIIRAFTSGRLEAVKFIPISVGYEKIIEEASYKSEMLGGEKEKESLGGLLKAPKFLTSRYGRLYVEFNEPLDLGDYLAKYNLDPKNLDEEDLQVVTVRLAHRIIYDINEATAVTPSALAATVLLNNDARGIERERFLREIGFLVHFLSQPSRNVRVSRTVIQALDSQAARLEELEAVRAQATSDSSSNSLSTLSRVDHSMDVEALIGEIIAPLMDRSLDLFEVNDQIKSTKDNGLIVYSVPEDARLQLSFYRNNIVHHFVPEALLSAAISRFQSAEIELEPLMEETLFLSKLFKFEWIYEERAEFRNVFMRTLQYFEECAWVSIQDGEKQMVTIAQPHPVELEFFRRLVLTFLEAYAIVTGLLENMATKPMEKKEIVESALKSARADYLKGKILFQESLSKPTYENALRLLEDWKIVERIKDDSRKKEAYQLTKEWSENQKYAELHQHIVEFVYPGRKEA</sequence>
<dbReference type="GO" id="GO:0008374">
    <property type="term" value="F:O-acyltransferase activity"/>
    <property type="evidence" value="ECO:0007669"/>
    <property type="project" value="InterPro"/>
</dbReference>
<gene>
    <name evidence="7" type="ORF">FRD01_08950</name>
</gene>
<dbReference type="RefSeq" id="WP_146959048.1">
    <property type="nucleotide sequence ID" value="NZ_CP042467.1"/>
</dbReference>
<evidence type="ECO:0000256" key="1">
    <source>
        <dbReference type="ARBA" id="ARBA00004184"/>
    </source>
</evidence>
<dbReference type="InterPro" id="IPR045520">
    <property type="entry name" value="GPAT/DHAPAT_C"/>
</dbReference>
<feature type="domain" description="Phospholipid/glycerol acyltransferase" evidence="6">
    <location>
        <begin position="403"/>
        <end position="530"/>
    </location>
</feature>
<dbReference type="Pfam" id="PF19277">
    <property type="entry name" value="GPAT_C"/>
    <property type="match status" value="2"/>
</dbReference>
<dbReference type="OrthoDB" id="335193at2"/>
<organism evidence="7 8">
    <name type="scientific">Microvenator marinus</name>
    <dbReference type="NCBI Taxonomy" id="2600177"/>
    <lineage>
        <taxon>Bacteria</taxon>
        <taxon>Deltaproteobacteria</taxon>
        <taxon>Bradymonadales</taxon>
        <taxon>Microvenatoraceae</taxon>
        <taxon>Microvenator</taxon>
    </lineage>
</organism>
<evidence type="ECO:0000256" key="5">
    <source>
        <dbReference type="ARBA" id="ARBA00023315"/>
    </source>
</evidence>
<reference evidence="7 8" key="1">
    <citation type="submission" date="2019-08" db="EMBL/GenBank/DDBJ databases">
        <authorList>
            <person name="Liang Q."/>
        </authorList>
    </citation>
    <scope>NUCLEOTIDE SEQUENCE [LARGE SCALE GENOMIC DNA]</scope>
    <source>
        <strain evidence="7 8">V1718</strain>
    </source>
</reference>
<evidence type="ECO:0000256" key="2">
    <source>
        <dbReference type="ARBA" id="ARBA00007937"/>
    </source>
</evidence>
<keyword evidence="4" id="KW-0472">Membrane</keyword>
<accession>A0A5B8XTE8</accession>
<dbReference type="Pfam" id="PF01553">
    <property type="entry name" value="Acyltransferase"/>
    <property type="match status" value="1"/>
</dbReference>
<evidence type="ECO:0000313" key="7">
    <source>
        <dbReference type="EMBL" id="QED27363.1"/>
    </source>
</evidence>
<name>A0A5B8XTE8_9DELT</name>
<evidence type="ECO:0000256" key="3">
    <source>
        <dbReference type="ARBA" id="ARBA00022679"/>
    </source>
</evidence>
<dbReference type="AlphaFoldDB" id="A0A5B8XTE8"/>
<keyword evidence="8" id="KW-1185">Reference proteome</keyword>
<dbReference type="Proteomes" id="UP000321595">
    <property type="component" value="Chromosome"/>
</dbReference>
<keyword evidence="3" id="KW-0808">Transferase</keyword>
<dbReference type="InterPro" id="IPR041728">
    <property type="entry name" value="GPAT/DHAPAT_LPLAT"/>
</dbReference>
<proteinExistence type="inferred from homology"/>
<dbReference type="GO" id="GO:0012505">
    <property type="term" value="C:endomembrane system"/>
    <property type="evidence" value="ECO:0007669"/>
    <property type="project" value="UniProtKB-SubCell"/>
</dbReference>
<dbReference type="KEGG" id="bbae:FRD01_08950"/>
<dbReference type="UniPathway" id="UPA00557">
    <property type="reaction ID" value="UER00612"/>
</dbReference>
<evidence type="ECO:0000259" key="6">
    <source>
        <dbReference type="SMART" id="SM00563"/>
    </source>
</evidence>
<evidence type="ECO:0000256" key="4">
    <source>
        <dbReference type="ARBA" id="ARBA00023136"/>
    </source>
</evidence>
<keyword evidence="5" id="KW-0012">Acyltransferase</keyword>
<dbReference type="GO" id="GO:0016024">
    <property type="term" value="P:CDP-diacylglycerol biosynthetic process"/>
    <property type="evidence" value="ECO:0007669"/>
    <property type="project" value="UniProtKB-UniPathway"/>
</dbReference>
<dbReference type="PANTHER" id="PTHR12563:SF17">
    <property type="entry name" value="DIHYDROXYACETONE PHOSPHATE ACYLTRANSFERASE"/>
    <property type="match status" value="1"/>
</dbReference>
<dbReference type="SMART" id="SM00563">
    <property type="entry name" value="PlsC"/>
    <property type="match status" value="1"/>
</dbReference>
<evidence type="ECO:0000313" key="8">
    <source>
        <dbReference type="Proteomes" id="UP000321595"/>
    </source>
</evidence>
<dbReference type="EMBL" id="CP042467">
    <property type="protein sequence ID" value="QED27363.1"/>
    <property type="molecule type" value="Genomic_DNA"/>
</dbReference>
<dbReference type="InterPro" id="IPR002123">
    <property type="entry name" value="Plipid/glycerol_acylTrfase"/>
</dbReference>
<dbReference type="SUPFAM" id="SSF69593">
    <property type="entry name" value="Glycerol-3-phosphate (1)-acyltransferase"/>
    <property type="match status" value="1"/>
</dbReference>
<comment type="similarity">
    <text evidence="2">Belongs to the GPAT/DAPAT family.</text>
</comment>
<dbReference type="PANTHER" id="PTHR12563">
    <property type="entry name" value="GLYCEROL-3-PHOSPHATE ACYLTRANSFERASE"/>
    <property type="match status" value="1"/>
</dbReference>